<dbReference type="EMBL" id="LN609529">
    <property type="protein sequence ID" value="CEF66594.1"/>
    <property type="molecule type" value="Genomic_DNA"/>
</dbReference>
<proteinExistence type="predicted"/>
<dbReference type="WormBase" id="SRAE_2000126200">
    <property type="protein sequence ID" value="SRP01826"/>
    <property type="gene ID" value="WBGene00261465"/>
</dbReference>
<evidence type="ECO:0000313" key="3">
    <source>
        <dbReference type="Proteomes" id="UP000035682"/>
    </source>
</evidence>
<dbReference type="Pfam" id="PF24100">
    <property type="entry name" value="DUF7381"/>
    <property type="match status" value="1"/>
</dbReference>
<evidence type="ECO:0000313" key="2">
    <source>
        <dbReference type="EMBL" id="CEF66594.1"/>
    </source>
</evidence>
<dbReference type="AlphaFoldDB" id="A0A090MY55"/>
<dbReference type="Proteomes" id="UP000035682">
    <property type="component" value="Unplaced"/>
</dbReference>
<evidence type="ECO:0000313" key="5">
    <source>
        <dbReference type="WormBase" id="SRAE_2000126200"/>
    </source>
</evidence>
<dbReference type="RefSeq" id="XP_024505794.1">
    <property type="nucleotide sequence ID" value="XM_024652193.1"/>
</dbReference>
<dbReference type="GeneID" id="36378959"/>
<name>A0A090MY55_STRRB</name>
<reference evidence="2 3" key="1">
    <citation type="submission" date="2014-09" db="EMBL/GenBank/DDBJ databases">
        <authorList>
            <person name="Martin A.A."/>
        </authorList>
    </citation>
    <scope>NUCLEOTIDE SEQUENCE</scope>
    <source>
        <strain evidence="3">ED321</strain>
        <strain evidence="2">ED321 Heterogonic</strain>
    </source>
</reference>
<gene>
    <name evidence="2 4 5" type="ORF">SRAE_2000126200</name>
</gene>
<reference evidence="4" key="2">
    <citation type="submission" date="2020-12" db="UniProtKB">
        <authorList>
            <consortium name="WormBaseParasite"/>
        </authorList>
    </citation>
    <scope>IDENTIFICATION</scope>
</reference>
<accession>A0A090MY55</accession>
<evidence type="ECO:0000259" key="1">
    <source>
        <dbReference type="Pfam" id="PF24100"/>
    </source>
</evidence>
<sequence>MNISTVTQVDMNSEEKYLKIKNFIRRVTLDFPEVPYENILLKREFKTSENIVNDIHTNNRYLHVQINGVSRYIALSSYHVVIEFVMHHGKKYFICNRSPFKTYKEARIFCELLEEFSQFKLQHIFLGKNPLASKIWRNT</sequence>
<keyword evidence="3" id="KW-1185">Reference proteome</keyword>
<protein>
    <recommendedName>
        <fullName evidence="1">DUF7381 domain-containing protein</fullName>
    </recommendedName>
</protein>
<dbReference type="InterPro" id="IPR055805">
    <property type="entry name" value="DUF7381"/>
</dbReference>
<organism evidence="2">
    <name type="scientific">Strongyloides ratti</name>
    <name type="common">Parasitic roundworm</name>
    <dbReference type="NCBI Taxonomy" id="34506"/>
    <lineage>
        <taxon>Eukaryota</taxon>
        <taxon>Metazoa</taxon>
        <taxon>Ecdysozoa</taxon>
        <taxon>Nematoda</taxon>
        <taxon>Chromadorea</taxon>
        <taxon>Rhabditida</taxon>
        <taxon>Tylenchina</taxon>
        <taxon>Panagrolaimomorpha</taxon>
        <taxon>Strongyloidoidea</taxon>
        <taxon>Strongyloididae</taxon>
        <taxon>Strongyloides</taxon>
    </lineage>
</organism>
<dbReference type="WBParaSite" id="SRAE_2000126200.1">
    <property type="protein sequence ID" value="SRAE_2000126200.1"/>
    <property type="gene ID" value="WBGene00261465"/>
</dbReference>
<feature type="domain" description="DUF7381" evidence="1">
    <location>
        <begin position="15"/>
        <end position="111"/>
    </location>
</feature>
<dbReference type="CTD" id="36378959"/>
<evidence type="ECO:0000313" key="4">
    <source>
        <dbReference type="WBParaSite" id="SRAE_2000126200.1"/>
    </source>
</evidence>